<evidence type="ECO:0000313" key="4">
    <source>
        <dbReference type="Proteomes" id="UP000023430"/>
    </source>
</evidence>
<dbReference type="Proteomes" id="UP000023430">
    <property type="component" value="Unassembled WGS sequence"/>
</dbReference>
<reference evidence="3 4" key="1">
    <citation type="submission" date="2014-01" db="EMBL/GenBank/DDBJ databases">
        <title>Roseivivax isoporae LMG 25204 Genome Sequencing.</title>
        <authorList>
            <person name="Lai Q."/>
            <person name="Li G."/>
            <person name="Shao Z."/>
        </authorList>
    </citation>
    <scope>NUCLEOTIDE SEQUENCE [LARGE SCALE GENOMIC DNA]</scope>
    <source>
        <strain evidence="3 4">LMG 25204</strain>
    </source>
</reference>
<keyword evidence="4" id="KW-1185">Reference proteome</keyword>
<gene>
    <name evidence="3" type="ORF">RISW2_08100</name>
</gene>
<evidence type="ECO:0000256" key="2">
    <source>
        <dbReference type="SAM" id="SignalP"/>
    </source>
</evidence>
<dbReference type="EMBL" id="JAME01000002">
    <property type="protein sequence ID" value="ETX30758.1"/>
    <property type="molecule type" value="Genomic_DNA"/>
</dbReference>
<dbReference type="eggNOG" id="ENOG5032Z1N">
    <property type="taxonomic scope" value="Bacteria"/>
</dbReference>
<dbReference type="PATRIC" id="fig|1449351.3.peg.422"/>
<sequence length="130" mass="14069">MTRLAAATLVLSLAAAPLAAQEDGAEEGGGFGLMERGIELFFRGMMDEMQPAFREFRQLAEEAGPALNDFLTQMGPALRDLLAEVEDWSVYEAPEILPNGDIIIRRKPEAPDAPKPEELPEAGEDGAVDI</sequence>
<feature type="region of interest" description="Disordered" evidence="1">
    <location>
        <begin position="106"/>
        <end position="130"/>
    </location>
</feature>
<feature type="signal peptide" evidence="2">
    <location>
        <begin position="1"/>
        <end position="19"/>
    </location>
</feature>
<organism evidence="3 4">
    <name type="scientific">Roseivivax isoporae LMG 25204</name>
    <dbReference type="NCBI Taxonomy" id="1449351"/>
    <lineage>
        <taxon>Bacteria</taxon>
        <taxon>Pseudomonadati</taxon>
        <taxon>Pseudomonadota</taxon>
        <taxon>Alphaproteobacteria</taxon>
        <taxon>Rhodobacterales</taxon>
        <taxon>Roseobacteraceae</taxon>
        <taxon>Roseivivax</taxon>
    </lineage>
</organism>
<name>X7FDB7_9RHOB</name>
<dbReference type="RefSeq" id="WP_051491746.1">
    <property type="nucleotide sequence ID" value="NZ_JAME01000002.1"/>
</dbReference>
<keyword evidence="2" id="KW-0732">Signal</keyword>
<evidence type="ECO:0008006" key="5">
    <source>
        <dbReference type="Google" id="ProtNLM"/>
    </source>
</evidence>
<comment type="caution">
    <text evidence="3">The sequence shown here is derived from an EMBL/GenBank/DDBJ whole genome shotgun (WGS) entry which is preliminary data.</text>
</comment>
<evidence type="ECO:0000256" key="1">
    <source>
        <dbReference type="SAM" id="MobiDB-lite"/>
    </source>
</evidence>
<protein>
    <recommendedName>
        <fullName evidence="5">AAA+ family ATPase</fullName>
    </recommendedName>
</protein>
<feature type="chain" id="PRO_5004977748" description="AAA+ family ATPase" evidence="2">
    <location>
        <begin position="20"/>
        <end position="130"/>
    </location>
</feature>
<evidence type="ECO:0000313" key="3">
    <source>
        <dbReference type="EMBL" id="ETX30758.1"/>
    </source>
</evidence>
<dbReference type="STRING" id="1449351.RISW2_08100"/>
<feature type="compositionally biased region" description="Basic and acidic residues" evidence="1">
    <location>
        <begin position="106"/>
        <end position="118"/>
    </location>
</feature>
<dbReference type="AlphaFoldDB" id="X7FDB7"/>
<accession>X7FDB7</accession>
<dbReference type="OrthoDB" id="7308154at2"/>
<feature type="compositionally biased region" description="Acidic residues" evidence="1">
    <location>
        <begin position="119"/>
        <end position="130"/>
    </location>
</feature>
<proteinExistence type="predicted"/>